<dbReference type="PROSITE" id="PS50889">
    <property type="entry name" value="S4"/>
    <property type="match status" value="1"/>
</dbReference>
<protein>
    <submittedName>
        <fullName evidence="6">S4 domain-containing protein</fullName>
    </submittedName>
</protein>
<dbReference type="Proteomes" id="UP001219956">
    <property type="component" value="Unassembled WGS sequence"/>
</dbReference>
<comment type="similarity">
    <text evidence="1">Belongs to the HSP15 family.</text>
</comment>
<gene>
    <name evidence="6" type="ORF">PQU95_11415</name>
</gene>
<organism evidence="6 7">
    <name type="scientific">Vogesella aquatica</name>
    <dbReference type="NCBI Taxonomy" id="2984206"/>
    <lineage>
        <taxon>Bacteria</taxon>
        <taxon>Pseudomonadati</taxon>
        <taxon>Pseudomonadota</taxon>
        <taxon>Betaproteobacteria</taxon>
        <taxon>Neisseriales</taxon>
        <taxon>Chromobacteriaceae</taxon>
        <taxon>Vogesella</taxon>
    </lineage>
</organism>
<dbReference type="InterPro" id="IPR002942">
    <property type="entry name" value="S4_RNA-bd"/>
</dbReference>
<proteinExistence type="inferred from homology"/>
<evidence type="ECO:0000313" key="7">
    <source>
        <dbReference type="Proteomes" id="UP001219956"/>
    </source>
</evidence>
<keyword evidence="2 4" id="KW-0694">RNA-binding</keyword>
<accession>A0ABT5IZ25</accession>
<evidence type="ECO:0000256" key="2">
    <source>
        <dbReference type="ARBA" id="ARBA00022884"/>
    </source>
</evidence>
<dbReference type="InterPro" id="IPR025708">
    <property type="entry name" value="HSP15"/>
</dbReference>
<evidence type="ECO:0000256" key="3">
    <source>
        <dbReference type="ARBA" id="ARBA00023125"/>
    </source>
</evidence>
<evidence type="ECO:0000256" key="4">
    <source>
        <dbReference type="PROSITE-ProRule" id="PRU00182"/>
    </source>
</evidence>
<evidence type="ECO:0000256" key="1">
    <source>
        <dbReference type="ARBA" id="ARBA00008396"/>
    </source>
</evidence>
<dbReference type="CDD" id="cd00165">
    <property type="entry name" value="S4"/>
    <property type="match status" value="1"/>
</dbReference>
<keyword evidence="3" id="KW-0238">DNA-binding</keyword>
<feature type="domain" description="RNA-binding S4" evidence="5">
    <location>
        <begin position="13"/>
        <end position="76"/>
    </location>
</feature>
<evidence type="ECO:0000259" key="5">
    <source>
        <dbReference type="SMART" id="SM00363"/>
    </source>
</evidence>
<comment type="caution">
    <text evidence="6">The sequence shown here is derived from an EMBL/GenBank/DDBJ whole genome shotgun (WGS) entry which is preliminary data.</text>
</comment>
<dbReference type="Pfam" id="PF01479">
    <property type="entry name" value="S4"/>
    <property type="match status" value="1"/>
</dbReference>
<sequence>MSKTKLAADDDKVRLDKWLWAARFFKTRQLAHEALELGRVLVNGERVKASRVAREGELLQIRIDKLVYNVTVLGLATQRRPAAEARLLYSESEESIAAREHQIGLQKAEHASFPYGDGRPTKKARRDIVRFKDSW</sequence>
<evidence type="ECO:0000313" key="6">
    <source>
        <dbReference type="EMBL" id="MDC7717819.1"/>
    </source>
</evidence>
<dbReference type="SMART" id="SM00363">
    <property type="entry name" value="S4"/>
    <property type="match status" value="1"/>
</dbReference>
<dbReference type="InterPro" id="IPR036986">
    <property type="entry name" value="S4_RNA-bd_sf"/>
</dbReference>
<dbReference type="Gene3D" id="3.10.290.10">
    <property type="entry name" value="RNA-binding S4 domain"/>
    <property type="match status" value="1"/>
</dbReference>
<reference evidence="6 7" key="1">
    <citation type="submission" date="2023-01" db="EMBL/GenBank/DDBJ databases">
        <title>Novel species of the genus Vogesella isolated from rivers.</title>
        <authorList>
            <person name="Lu H."/>
        </authorList>
    </citation>
    <scope>NUCLEOTIDE SEQUENCE [LARGE SCALE GENOMIC DNA]</scope>
    <source>
        <strain evidence="6 7">DC21W</strain>
    </source>
</reference>
<dbReference type="EMBL" id="JAQQLF010000013">
    <property type="protein sequence ID" value="MDC7717819.1"/>
    <property type="molecule type" value="Genomic_DNA"/>
</dbReference>
<dbReference type="RefSeq" id="WP_227303179.1">
    <property type="nucleotide sequence ID" value="NZ_JAQQLF010000013.1"/>
</dbReference>
<dbReference type="SUPFAM" id="SSF55174">
    <property type="entry name" value="Alpha-L RNA-binding motif"/>
    <property type="match status" value="1"/>
</dbReference>
<dbReference type="PIRSF" id="PIRSF016821">
    <property type="entry name" value="HSP15"/>
    <property type="match status" value="1"/>
</dbReference>
<keyword evidence="7" id="KW-1185">Reference proteome</keyword>
<name>A0ABT5IZ25_9NEIS</name>